<evidence type="ECO:0000313" key="2">
    <source>
        <dbReference type="EMBL" id="CEK78631.1"/>
    </source>
</evidence>
<evidence type="ECO:0000256" key="1">
    <source>
        <dbReference type="SAM" id="Phobius"/>
    </source>
</evidence>
<gene>
    <name evidence="2" type="primary">ORF111195</name>
</gene>
<dbReference type="InterPro" id="IPR012444">
    <property type="entry name" value="DUF1647"/>
</dbReference>
<dbReference type="Pfam" id="PF07801">
    <property type="entry name" value="DUF1647"/>
    <property type="match status" value="1"/>
</dbReference>
<organism evidence="2">
    <name type="scientific">Arion vulgaris</name>
    <dbReference type="NCBI Taxonomy" id="1028688"/>
    <lineage>
        <taxon>Eukaryota</taxon>
        <taxon>Metazoa</taxon>
        <taxon>Spiralia</taxon>
        <taxon>Lophotrochozoa</taxon>
        <taxon>Mollusca</taxon>
        <taxon>Gastropoda</taxon>
        <taxon>Heterobranchia</taxon>
        <taxon>Euthyneura</taxon>
        <taxon>Panpulmonata</taxon>
        <taxon>Eupulmonata</taxon>
        <taxon>Stylommatophora</taxon>
        <taxon>Helicina</taxon>
        <taxon>Arionoidea</taxon>
        <taxon>Arionidae</taxon>
        <taxon>Arion</taxon>
    </lineage>
</organism>
<feature type="transmembrane region" description="Helical" evidence="1">
    <location>
        <begin position="6"/>
        <end position="26"/>
    </location>
</feature>
<dbReference type="PANTHER" id="PTHR31389">
    <property type="entry name" value="LD39211P"/>
    <property type="match status" value="1"/>
</dbReference>
<dbReference type="PANTHER" id="PTHR31389:SF4">
    <property type="entry name" value="LD39211P"/>
    <property type="match status" value="1"/>
</dbReference>
<keyword evidence="1" id="KW-0472">Membrane</keyword>
<proteinExistence type="predicted"/>
<keyword evidence="1" id="KW-0812">Transmembrane</keyword>
<dbReference type="AlphaFoldDB" id="A0A0B7AF00"/>
<sequence>MDRKRIVWIAAFLVAGYVLNICYNLASVSSNKISKHTHLQVAINHVLKFNSNLLKDSNTFNVFHTTTYARTIFSSVTSTTKKSLHRTTARKKQENERVTSNVLVTNVTNKALSTSFAVGDLVAKLLPEVLLGSMAPNASSARDTSRVSFKDDIKISVLREEVIALQRKQMEINNTAVQFSVQIKCQPKQKWNYACVHQNCSQLSNNVQERVKSLFSEKTVLTKVQDDLLTSISAQIPENDVILLTAVSSNHFDEMQAMFRTLHAVVYPELAKRENFSMVVWDLGLSATQRKQMEDCCRCQVVTFPFDKFTKRMRDIRSYMWKPLVIRMVQKRARKYAVWQDASIRYTHFPGDVFERGMRYGLQLLRQKGGVSIPHRTLPETFAYFGQSVCNFYPYPEIATGFGVYKNDPFVVKAVTNPWARCGFEENCICPKPSWGSYKCHYGPCHRFDQSALSIITDTLYSTEVYRILLLETEMKQYFWVGRNDKDTNYFSSVGC</sequence>
<name>A0A0B7AF00_9EUPU</name>
<accession>A0A0B7AF00</accession>
<protein>
    <submittedName>
        <fullName evidence="2">Uncharacterized protein</fullName>
    </submittedName>
</protein>
<reference evidence="2" key="1">
    <citation type="submission" date="2014-12" db="EMBL/GenBank/DDBJ databases">
        <title>Insight into the proteome of Arion vulgaris.</title>
        <authorList>
            <person name="Aradska J."/>
            <person name="Bulat T."/>
            <person name="Smidak R."/>
            <person name="Sarate P."/>
            <person name="Gangsoo J."/>
            <person name="Sialana F."/>
            <person name="Bilban M."/>
            <person name="Lubec G."/>
        </authorList>
    </citation>
    <scope>NUCLEOTIDE SEQUENCE</scope>
    <source>
        <tissue evidence="2">Skin</tissue>
    </source>
</reference>
<dbReference type="EMBL" id="HACG01031766">
    <property type="protein sequence ID" value="CEK78631.1"/>
    <property type="molecule type" value="Transcribed_RNA"/>
</dbReference>
<keyword evidence="1" id="KW-1133">Transmembrane helix</keyword>